<keyword evidence="3" id="KW-1185">Reference proteome</keyword>
<sequence>MLKKVPAQFVNGIYEDGGHEQSSSSSSSTSSSRVNFTEATQSETPTLPKTLTDEFKLLLSHLIHIHHLYPPGDQIPFQEVYLISQHGPKLHLLWGIFPSHKTSRLWSGRYNQASPASSTGAGTASPTHHFAATNTPESRYYAGPKMERVRQERMALCCAAGDEEESDARTFRVRGSREFDL</sequence>
<feature type="compositionally biased region" description="Polar residues" evidence="1">
    <location>
        <begin position="33"/>
        <end position="47"/>
    </location>
</feature>
<accession>A0A2I2FIU2</accession>
<feature type="region of interest" description="Disordered" evidence="1">
    <location>
        <begin position="112"/>
        <end position="137"/>
    </location>
</feature>
<dbReference type="GeneID" id="36523235"/>
<proteinExistence type="predicted"/>
<dbReference type="AlphaFoldDB" id="A0A2I2FIU2"/>
<gene>
    <name evidence="2" type="ORF">BDW47DRAFT_123544</name>
</gene>
<dbReference type="OrthoDB" id="4497058at2759"/>
<feature type="compositionally biased region" description="Low complexity" evidence="1">
    <location>
        <begin position="113"/>
        <end position="127"/>
    </location>
</feature>
<protein>
    <submittedName>
        <fullName evidence="2">Uncharacterized protein</fullName>
    </submittedName>
</protein>
<feature type="region of interest" description="Disordered" evidence="1">
    <location>
        <begin position="14"/>
        <end position="47"/>
    </location>
</feature>
<reference evidence="2 3" key="1">
    <citation type="submission" date="2017-12" db="EMBL/GenBank/DDBJ databases">
        <authorList>
            <consortium name="DOE Joint Genome Institute"/>
            <person name="Haridas S."/>
            <person name="Kjaerbolling I."/>
            <person name="Vesth T.C."/>
            <person name="Frisvad J.C."/>
            <person name="Nybo J.L."/>
            <person name="Theobald S."/>
            <person name="Kuo A."/>
            <person name="Bowyer P."/>
            <person name="Matsuda Y."/>
            <person name="Mondo S."/>
            <person name="Lyhne E.K."/>
            <person name="Kogle M.E."/>
            <person name="Clum A."/>
            <person name="Lipzen A."/>
            <person name="Salamov A."/>
            <person name="Ngan C.Y."/>
            <person name="Daum C."/>
            <person name="Chiniquy J."/>
            <person name="Barry K."/>
            <person name="LaButti K."/>
            <person name="Simmons B.A."/>
            <person name="Magnuson J.K."/>
            <person name="Mortensen U.H."/>
            <person name="Larsen T.O."/>
            <person name="Grigoriev I.V."/>
            <person name="Baker S.E."/>
            <person name="Andersen M.R."/>
            <person name="Nordberg H.P."/>
            <person name="Cantor M.N."/>
            <person name="Hua S.X."/>
        </authorList>
    </citation>
    <scope>NUCLEOTIDE SEQUENCE [LARGE SCALE GENOMIC DNA]</scope>
    <source>
        <strain evidence="2 3">CBS 102.13</strain>
    </source>
</reference>
<name>A0A2I2FIU2_ASPCN</name>
<dbReference type="EMBL" id="KZ559124">
    <property type="protein sequence ID" value="PLB40529.1"/>
    <property type="molecule type" value="Genomic_DNA"/>
</dbReference>
<organism evidence="2 3">
    <name type="scientific">Aspergillus candidus</name>
    <dbReference type="NCBI Taxonomy" id="41067"/>
    <lineage>
        <taxon>Eukaryota</taxon>
        <taxon>Fungi</taxon>
        <taxon>Dikarya</taxon>
        <taxon>Ascomycota</taxon>
        <taxon>Pezizomycotina</taxon>
        <taxon>Eurotiomycetes</taxon>
        <taxon>Eurotiomycetidae</taxon>
        <taxon>Eurotiales</taxon>
        <taxon>Aspergillaceae</taxon>
        <taxon>Aspergillus</taxon>
        <taxon>Aspergillus subgen. Circumdati</taxon>
    </lineage>
</organism>
<feature type="compositionally biased region" description="Low complexity" evidence="1">
    <location>
        <begin position="22"/>
        <end position="32"/>
    </location>
</feature>
<feature type="compositionally biased region" description="Basic and acidic residues" evidence="1">
    <location>
        <begin position="167"/>
        <end position="181"/>
    </location>
</feature>
<feature type="region of interest" description="Disordered" evidence="1">
    <location>
        <begin position="161"/>
        <end position="181"/>
    </location>
</feature>
<evidence type="ECO:0000256" key="1">
    <source>
        <dbReference type="SAM" id="MobiDB-lite"/>
    </source>
</evidence>
<evidence type="ECO:0000313" key="3">
    <source>
        <dbReference type="Proteomes" id="UP000234585"/>
    </source>
</evidence>
<dbReference type="Proteomes" id="UP000234585">
    <property type="component" value="Unassembled WGS sequence"/>
</dbReference>
<dbReference type="RefSeq" id="XP_024674541.1">
    <property type="nucleotide sequence ID" value="XM_024816075.1"/>
</dbReference>
<evidence type="ECO:0000313" key="2">
    <source>
        <dbReference type="EMBL" id="PLB40529.1"/>
    </source>
</evidence>